<dbReference type="PANTHER" id="PTHR31529">
    <property type="entry name" value="LOB DOMAIN CONTAINING PROTEIN"/>
    <property type="match status" value="1"/>
</dbReference>
<evidence type="ECO:0000256" key="2">
    <source>
        <dbReference type="SAM" id="Coils"/>
    </source>
</evidence>
<protein>
    <submittedName>
        <fullName evidence="4">LOB domain-containing protein 33</fullName>
    </submittedName>
</protein>
<comment type="similarity">
    <text evidence="1">Belongs to the LOB domain-containing protein family.</text>
</comment>
<dbReference type="GO" id="GO:0005634">
    <property type="term" value="C:nucleus"/>
    <property type="evidence" value="ECO:0007669"/>
    <property type="project" value="TreeGrafter"/>
</dbReference>
<dbReference type="OrthoDB" id="1840682at2759"/>
<evidence type="ECO:0000313" key="5">
    <source>
        <dbReference type="Proteomes" id="UP000516437"/>
    </source>
</evidence>
<evidence type="ECO:0000256" key="1">
    <source>
        <dbReference type="ARBA" id="ARBA00005474"/>
    </source>
</evidence>
<feature type="coiled-coil region" evidence="2">
    <location>
        <begin position="87"/>
        <end position="114"/>
    </location>
</feature>
<comment type="caution">
    <text evidence="4">The sequence shown here is derived from an EMBL/GenBank/DDBJ whole genome shotgun (WGS) entry which is preliminary data.</text>
</comment>
<dbReference type="Proteomes" id="UP000516437">
    <property type="component" value="Chromosome 3"/>
</dbReference>
<accession>A0A6A1VY11</accession>
<keyword evidence="2" id="KW-0175">Coiled coil</keyword>
<dbReference type="AlphaFoldDB" id="A0A6A1VY11"/>
<dbReference type="PROSITE" id="PS50891">
    <property type="entry name" value="LOB"/>
    <property type="match status" value="1"/>
</dbReference>
<organism evidence="4 5">
    <name type="scientific">Morella rubra</name>
    <name type="common">Chinese bayberry</name>
    <dbReference type="NCBI Taxonomy" id="262757"/>
    <lineage>
        <taxon>Eukaryota</taxon>
        <taxon>Viridiplantae</taxon>
        <taxon>Streptophyta</taxon>
        <taxon>Embryophyta</taxon>
        <taxon>Tracheophyta</taxon>
        <taxon>Spermatophyta</taxon>
        <taxon>Magnoliopsida</taxon>
        <taxon>eudicotyledons</taxon>
        <taxon>Gunneridae</taxon>
        <taxon>Pentapetalae</taxon>
        <taxon>rosids</taxon>
        <taxon>fabids</taxon>
        <taxon>Fagales</taxon>
        <taxon>Myricaceae</taxon>
        <taxon>Morella</taxon>
    </lineage>
</organism>
<proteinExistence type="inferred from homology"/>
<gene>
    <name evidence="4" type="ORF">CJ030_MR3G014758</name>
</gene>
<evidence type="ECO:0000313" key="4">
    <source>
        <dbReference type="EMBL" id="KAB1217832.1"/>
    </source>
</evidence>
<feature type="domain" description="LOB" evidence="3">
    <location>
        <begin position="6"/>
        <end position="108"/>
    </location>
</feature>
<reference evidence="4 5" key="1">
    <citation type="journal article" date="2019" name="Plant Biotechnol. J.">
        <title>The red bayberry genome and genetic basis of sex determination.</title>
        <authorList>
            <person name="Jia H.M."/>
            <person name="Jia H.J."/>
            <person name="Cai Q.L."/>
            <person name="Wang Y."/>
            <person name="Zhao H.B."/>
            <person name="Yang W.F."/>
            <person name="Wang G.Y."/>
            <person name="Li Y.H."/>
            <person name="Zhan D.L."/>
            <person name="Shen Y.T."/>
            <person name="Niu Q.F."/>
            <person name="Chang L."/>
            <person name="Qiu J."/>
            <person name="Zhao L."/>
            <person name="Xie H.B."/>
            <person name="Fu W.Y."/>
            <person name="Jin J."/>
            <person name="Li X.W."/>
            <person name="Jiao Y."/>
            <person name="Zhou C.C."/>
            <person name="Tu T."/>
            <person name="Chai C.Y."/>
            <person name="Gao J.L."/>
            <person name="Fan L.J."/>
            <person name="van de Weg E."/>
            <person name="Wang J.Y."/>
            <person name="Gao Z.S."/>
        </authorList>
    </citation>
    <scope>NUCLEOTIDE SEQUENCE [LARGE SCALE GENOMIC DNA]</scope>
    <source>
        <tissue evidence="4">Leaves</tissue>
    </source>
</reference>
<dbReference type="PANTHER" id="PTHR31529:SF50">
    <property type="entry name" value="LOB DOMAIN PROTEIN"/>
    <property type="match status" value="1"/>
</dbReference>
<evidence type="ECO:0000259" key="3">
    <source>
        <dbReference type="PROSITE" id="PS50891"/>
    </source>
</evidence>
<dbReference type="EMBL" id="RXIC02000021">
    <property type="protein sequence ID" value="KAB1217832.1"/>
    <property type="molecule type" value="Genomic_DNA"/>
</dbReference>
<dbReference type="GO" id="GO:0009755">
    <property type="term" value="P:hormone-mediated signaling pathway"/>
    <property type="evidence" value="ECO:0007669"/>
    <property type="project" value="TreeGrafter"/>
</dbReference>
<keyword evidence="5" id="KW-1185">Reference proteome</keyword>
<dbReference type="Pfam" id="PF03195">
    <property type="entry name" value="LOB"/>
    <property type="match status" value="1"/>
</dbReference>
<name>A0A6A1VY11_9ROSI</name>
<sequence length="209" mass="22746">MIGMGSSCGACKFLRRKCTGECVFAPYFCYDQAAAHFAAVHKVFGASNVSKLLLHLPLPNRSDAAATIAYEALARVRDPIYGCVADIFVLQQQVANLQEEIEMLGNQMANLAVGVASCGSSQANINPYNELLFSSQRDGLNTQCYQNQETALLTSTGSSAANQAFDSQMDIQLPPLCGWENQSLFDDSGSYLLESLLEGIHEENLNRYP</sequence>
<dbReference type="InterPro" id="IPR004883">
    <property type="entry name" value="LOB"/>
</dbReference>
<dbReference type="GO" id="GO:0045893">
    <property type="term" value="P:positive regulation of DNA-templated transcription"/>
    <property type="evidence" value="ECO:0007669"/>
    <property type="project" value="TreeGrafter"/>
</dbReference>